<dbReference type="FunFam" id="3.40.190.290:FF:000001">
    <property type="entry name" value="Transcriptional regulator, LysR family"/>
    <property type="match status" value="1"/>
</dbReference>
<dbReference type="EMBL" id="CP157355">
    <property type="protein sequence ID" value="XBM01183.1"/>
    <property type="molecule type" value="Genomic_DNA"/>
</dbReference>
<evidence type="ECO:0000259" key="5">
    <source>
        <dbReference type="PROSITE" id="PS50931"/>
    </source>
</evidence>
<keyword evidence="4" id="KW-0804">Transcription</keyword>
<dbReference type="Pfam" id="PF00126">
    <property type="entry name" value="HTH_1"/>
    <property type="match status" value="1"/>
</dbReference>
<dbReference type="InterPro" id="IPR058163">
    <property type="entry name" value="LysR-type_TF_proteobact-type"/>
</dbReference>
<dbReference type="PROSITE" id="PS50931">
    <property type="entry name" value="HTH_LYSR"/>
    <property type="match status" value="1"/>
</dbReference>
<dbReference type="InterPro" id="IPR036388">
    <property type="entry name" value="WH-like_DNA-bd_sf"/>
</dbReference>
<dbReference type="InterPro" id="IPR000847">
    <property type="entry name" value="LysR_HTH_N"/>
</dbReference>
<dbReference type="InterPro" id="IPR036390">
    <property type="entry name" value="WH_DNA-bd_sf"/>
</dbReference>
<dbReference type="SUPFAM" id="SSF46785">
    <property type="entry name" value="Winged helix' DNA-binding domain"/>
    <property type="match status" value="1"/>
</dbReference>
<dbReference type="GO" id="GO:0006351">
    <property type="term" value="P:DNA-templated transcription"/>
    <property type="evidence" value="ECO:0007669"/>
    <property type="project" value="TreeGrafter"/>
</dbReference>
<dbReference type="CDD" id="cd08422">
    <property type="entry name" value="PBP2_CrgA_like"/>
    <property type="match status" value="1"/>
</dbReference>
<dbReference type="GO" id="GO:0003700">
    <property type="term" value="F:DNA-binding transcription factor activity"/>
    <property type="evidence" value="ECO:0007669"/>
    <property type="project" value="InterPro"/>
</dbReference>
<evidence type="ECO:0000256" key="4">
    <source>
        <dbReference type="ARBA" id="ARBA00023163"/>
    </source>
</evidence>
<protein>
    <submittedName>
        <fullName evidence="6">LysR family transcriptional regulator</fullName>
    </submittedName>
</protein>
<gene>
    <name evidence="6" type="ORF">ABHF33_02540</name>
</gene>
<reference evidence="6" key="1">
    <citation type="submission" date="2024-05" db="EMBL/GenBank/DDBJ databases">
        <authorList>
            <person name="Yang L."/>
            <person name="Pan L."/>
        </authorList>
    </citation>
    <scope>NUCLEOTIDE SEQUENCE</scope>
    <source>
        <strain evidence="6">FCG-7</strain>
    </source>
</reference>
<keyword evidence="3" id="KW-0238">DNA-binding</keyword>
<dbReference type="AlphaFoldDB" id="A0AAU7FBZ3"/>
<evidence type="ECO:0000256" key="3">
    <source>
        <dbReference type="ARBA" id="ARBA00023125"/>
    </source>
</evidence>
<evidence type="ECO:0000256" key="1">
    <source>
        <dbReference type="ARBA" id="ARBA00009437"/>
    </source>
</evidence>
<dbReference type="RefSeq" id="WP_348945489.1">
    <property type="nucleotide sequence ID" value="NZ_CP157355.1"/>
</dbReference>
<evidence type="ECO:0000256" key="2">
    <source>
        <dbReference type="ARBA" id="ARBA00023015"/>
    </source>
</evidence>
<dbReference type="Gene3D" id="1.10.10.10">
    <property type="entry name" value="Winged helix-like DNA-binding domain superfamily/Winged helix DNA-binding domain"/>
    <property type="match status" value="1"/>
</dbReference>
<organism evidence="6">
    <name type="scientific">Chitinibacter mangrovi</name>
    <dbReference type="NCBI Taxonomy" id="3153927"/>
    <lineage>
        <taxon>Bacteria</taxon>
        <taxon>Pseudomonadati</taxon>
        <taxon>Pseudomonadota</taxon>
        <taxon>Betaproteobacteria</taxon>
        <taxon>Neisseriales</taxon>
        <taxon>Chitinibacteraceae</taxon>
        <taxon>Chitinibacter</taxon>
    </lineage>
</organism>
<dbReference type="FunFam" id="1.10.10.10:FF:000001">
    <property type="entry name" value="LysR family transcriptional regulator"/>
    <property type="match status" value="1"/>
</dbReference>
<accession>A0AAU7FBZ3</accession>
<name>A0AAU7FBZ3_9NEIS</name>
<sequence>MKLLREFEIFIHTAQTGSLSDAARLLDLSPAATSIAIKRLEAQLNTALFIRSTRSLRLTQAGEVFLQHCLPAVQMLQDGCRAVQAGDQLSGVLQISLPSDLGRNVILPWLDEFQHQYQQIKLRVAISDRLVDIFRESVDLALRYGSLPDSAMIALPVCSENRRVLCAAPSYLARHGTPQQFSDLAQHNCLCFMLGDYVYDRWRFSAQRQEVSVQVSGDRVALDGDAVRRWAVAGFGIAYKSQLDIAEDLQAGRLIRLCPDLEGEAAPLNLLCADRRQISPLVQALQAFLSQRCAALLSTQGSSSD</sequence>
<dbReference type="SUPFAM" id="SSF53850">
    <property type="entry name" value="Periplasmic binding protein-like II"/>
    <property type="match status" value="1"/>
</dbReference>
<comment type="similarity">
    <text evidence="1">Belongs to the LysR transcriptional regulatory family.</text>
</comment>
<evidence type="ECO:0000313" key="6">
    <source>
        <dbReference type="EMBL" id="XBM01183.1"/>
    </source>
</evidence>
<feature type="domain" description="HTH lysR-type" evidence="5">
    <location>
        <begin position="1"/>
        <end position="59"/>
    </location>
</feature>
<proteinExistence type="inferred from homology"/>
<dbReference type="GO" id="GO:0043565">
    <property type="term" value="F:sequence-specific DNA binding"/>
    <property type="evidence" value="ECO:0007669"/>
    <property type="project" value="TreeGrafter"/>
</dbReference>
<keyword evidence="2" id="KW-0805">Transcription regulation</keyword>
<dbReference type="PANTHER" id="PTHR30537:SF21">
    <property type="entry name" value="HTH-TYPE TRANSCRIPTIONAL REGULATOR SINR-RELATED"/>
    <property type="match status" value="1"/>
</dbReference>
<dbReference type="KEGG" id="cmav:ABHF33_02540"/>
<dbReference type="Pfam" id="PF03466">
    <property type="entry name" value="LysR_substrate"/>
    <property type="match status" value="1"/>
</dbReference>
<dbReference type="InterPro" id="IPR005119">
    <property type="entry name" value="LysR_subst-bd"/>
</dbReference>
<dbReference type="Gene3D" id="3.40.190.290">
    <property type="match status" value="1"/>
</dbReference>
<dbReference type="PANTHER" id="PTHR30537">
    <property type="entry name" value="HTH-TYPE TRANSCRIPTIONAL REGULATOR"/>
    <property type="match status" value="1"/>
</dbReference>